<name>A0A930VJ75_9ACTN</name>
<organism evidence="1 2">
    <name type="scientific">Nocardioides agariphilus</name>
    <dbReference type="NCBI Taxonomy" id="433664"/>
    <lineage>
        <taxon>Bacteria</taxon>
        <taxon>Bacillati</taxon>
        <taxon>Actinomycetota</taxon>
        <taxon>Actinomycetes</taxon>
        <taxon>Propionibacteriales</taxon>
        <taxon>Nocardioidaceae</taxon>
        <taxon>Nocardioides</taxon>
    </lineage>
</organism>
<dbReference type="Proteomes" id="UP000660668">
    <property type="component" value="Unassembled WGS sequence"/>
</dbReference>
<reference evidence="1" key="1">
    <citation type="submission" date="2020-11" db="EMBL/GenBank/DDBJ databases">
        <title>Nocardioides cynanchi sp. nov., isolated from soil of rhizosphere of Cynanchum wilfordii.</title>
        <authorList>
            <person name="Lee J.-S."/>
            <person name="Suh M.K."/>
            <person name="Kim J.-S."/>
        </authorList>
    </citation>
    <scope>NUCLEOTIDE SEQUENCE</scope>
    <source>
        <strain evidence="1">KCTC 19276</strain>
    </source>
</reference>
<accession>A0A930VJ75</accession>
<gene>
    <name evidence="1" type="ORF">ISU10_02350</name>
</gene>
<evidence type="ECO:0000313" key="1">
    <source>
        <dbReference type="EMBL" id="MBF4766606.1"/>
    </source>
</evidence>
<protein>
    <submittedName>
        <fullName evidence="1">Uncharacterized protein</fullName>
    </submittedName>
</protein>
<evidence type="ECO:0000313" key="2">
    <source>
        <dbReference type="Proteomes" id="UP000660668"/>
    </source>
</evidence>
<dbReference type="EMBL" id="JADKPO010000002">
    <property type="protein sequence ID" value="MBF4766606.1"/>
    <property type="molecule type" value="Genomic_DNA"/>
</dbReference>
<dbReference type="RefSeq" id="WP_194694761.1">
    <property type="nucleotide sequence ID" value="NZ_JADKPO010000002.1"/>
</dbReference>
<proteinExistence type="predicted"/>
<sequence>MDLTRASADEIGSALGRAGLTWSFDEDGDVRVRFRSSQQPWIDAVFYRLNQDFSISGQFLNGHAVPQGNNTTRWEVPLDAGREPTAIAQKVVSVYFMPRPGQVALQIHASIAPLNQPRPMHIKIIPGGQQISQIERAYPGFVGHQGSTQFWVSSAITGSSVDGVTFEQVVRTASSVGLEMFEGPFTGWLYSTDL</sequence>
<comment type="caution">
    <text evidence="1">The sequence shown here is derived from an EMBL/GenBank/DDBJ whole genome shotgun (WGS) entry which is preliminary data.</text>
</comment>
<keyword evidence="2" id="KW-1185">Reference proteome</keyword>
<dbReference type="AlphaFoldDB" id="A0A930VJ75"/>